<name>A0AA91V871_9BACI</name>
<sequence>MFYFKEKLMKKNKWKLFTVIAATVVVMFSIYGLWKLSNEKELRTQNESIKTQVKIELTKSDENIDMTVKEDQAYNYSYVPRSNDGVGTALVTNNNKTVIQTTGFEVGENSNFTSTIAISNLSDEKKEFMLVPIIDYKQQHIQLGGEKSNKLKFSIQPKGIIFIPFSIVNMEEGIHDVIFLVMKDSNRKDLDMDSRKATELTHILPIRTTAIVGDVKKKKLEYTKLSEMESNAPFEGSIVTKTKKLEPWIIEENLNKDVNYYINVGNQQDLKQDFAVMAFLNGEQIPINDDKNVIMGTLPANTMSRIKGKLNKQDVSNGVSNFTTIYVPKPYQGFESELEDYVEPTVNVGIQKQSE</sequence>
<keyword evidence="1" id="KW-0812">Transmembrane</keyword>
<proteinExistence type="predicted"/>
<dbReference type="EMBL" id="NVOR01000140">
    <property type="protein sequence ID" value="PED80059.1"/>
    <property type="molecule type" value="Genomic_DNA"/>
</dbReference>
<organism evidence="2 3">
    <name type="scientific">Bacillus pseudomycoides</name>
    <dbReference type="NCBI Taxonomy" id="64104"/>
    <lineage>
        <taxon>Bacteria</taxon>
        <taxon>Bacillati</taxon>
        <taxon>Bacillota</taxon>
        <taxon>Bacilli</taxon>
        <taxon>Bacillales</taxon>
        <taxon>Bacillaceae</taxon>
        <taxon>Bacillus</taxon>
        <taxon>Bacillus cereus group</taxon>
    </lineage>
</organism>
<accession>A0AA91V871</accession>
<comment type="caution">
    <text evidence="2">The sequence shown here is derived from an EMBL/GenBank/DDBJ whole genome shotgun (WGS) entry which is preliminary data.</text>
</comment>
<feature type="transmembrane region" description="Helical" evidence="1">
    <location>
        <begin position="16"/>
        <end position="34"/>
    </location>
</feature>
<evidence type="ECO:0000256" key="1">
    <source>
        <dbReference type="SAM" id="Phobius"/>
    </source>
</evidence>
<evidence type="ECO:0000313" key="3">
    <source>
        <dbReference type="Proteomes" id="UP000221020"/>
    </source>
</evidence>
<keyword evidence="1" id="KW-0472">Membrane</keyword>
<protein>
    <submittedName>
        <fullName evidence="2">Uncharacterized protein</fullName>
    </submittedName>
</protein>
<keyword evidence="1" id="KW-1133">Transmembrane helix</keyword>
<dbReference type="Proteomes" id="UP000221020">
    <property type="component" value="Unassembled WGS sequence"/>
</dbReference>
<gene>
    <name evidence="2" type="ORF">CON65_24710</name>
</gene>
<evidence type="ECO:0000313" key="2">
    <source>
        <dbReference type="EMBL" id="PED80059.1"/>
    </source>
</evidence>
<dbReference type="AlphaFoldDB" id="A0AA91V871"/>
<reference evidence="2 3" key="1">
    <citation type="submission" date="2017-09" db="EMBL/GenBank/DDBJ databases">
        <title>Large-scale bioinformatics analysis of Bacillus genomes uncovers conserved roles of natural products in bacterial physiology.</title>
        <authorList>
            <consortium name="Agbiome Team Llc"/>
            <person name="Bleich R.M."/>
            <person name="Grubbs K.J."/>
            <person name="Santa Maria K.C."/>
            <person name="Allen S.E."/>
            <person name="Farag S."/>
            <person name="Shank E.A."/>
            <person name="Bowers A."/>
        </authorList>
    </citation>
    <scope>NUCLEOTIDE SEQUENCE [LARGE SCALE GENOMIC DNA]</scope>
    <source>
        <strain evidence="2 3">AFS092012</strain>
    </source>
</reference>